<proteinExistence type="predicted"/>
<organism evidence="1 2">
    <name type="scientific">Akkermansia muciniphila (strain ATCC BAA-835 / DSM 22959 / JCM 33894 / BCRC 81048 / CCUG 64013 / CIP 107961 / Muc)</name>
    <dbReference type="NCBI Taxonomy" id="349741"/>
    <lineage>
        <taxon>Bacteria</taxon>
        <taxon>Pseudomonadati</taxon>
        <taxon>Verrucomicrobiota</taxon>
        <taxon>Verrucomicrobiia</taxon>
        <taxon>Verrucomicrobiales</taxon>
        <taxon>Akkermansiaceae</taxon>
        <taxon>Akkermansia</taxon>
    </lineage>
</organism>
<gene>
    <name evidence="1" type="ordered locus">Amuc_1792</name>
</gene>
<dbReference type="STRING" id="349741.Amuc_1792"/>
<dbReference type="AlphaFoldDB" id="B2UMQ4"/>
<protein>
    <submittedName>
        <fullName evidence="1">Uncharacterized protein</fullName>
    </submittedName>
</protein>
<dbReference type="HOGENOM" id="CLU_3228643_0_0_0"/>
<dbReference type="KEGG" id="amu:Amuc_1792"/>
<dbReference type="PaxDb" id="349741-Amuc_1792"/>
<dbReference type="GeneID" id="77100536"/>
<evidence type="ECO:0000313" key="1">
    <source>
        <dbReference type="EMBL" id="ACD05610.1"/>
    </source>
</evidence>
<dbReference type="EMBL" id="CP001071">
    <property type="protein sequence ID" value="ACD05610.1"/>
    <property type="molecule type" value="Genomic_DNA"/>
</dbReference>
<name>B2UMQ4_AKKM8</name>
<keyword evidence="2" id="KW-1185">Reference proteome</keyword>
<evidence type="ECO:0000313" key="2">
    <source>
        <dbReference type="Proteomes" id="UP000001031"/>
    </source>
</evidence>
<dbReference type="Proteomes" id="UP000001031">
    <property type="component" value="Chromosome"/>
</dbReference>
<sequence>MKELLITLITLAGLFIGVYYHDSLVGGGQEDQQQKTETSVSGQ</sequence>
<accession>B2UMQ4</accession>
<dbReference type="RefSeq" id="WP_012420824.1">
    <property type="nucleotide sequence ID" value="NC_010655.1"/>
</dbReference>
<reference evidence="2" key="1">
    <citation type="journal article" date="2011" name="PLoS ONE">
        <title>The genome of Akkermansia muciniphila, a dedicated intestinal mucin degrader, and its use in exploring intestinal metagenomes.</title>
        <authorList>
            <person name="van Passel M.W."/>
            <person name="Kant R."/>
            <person name="Zoetendal E.G."/>
            <person name="Plugge C.M."/>
            <person name="Derrien M."/>
            <person name="Malfatti S.A."/>
            <person name="Chain P.S."/>
            <person name="Woyke T."/>
            <person name="Palva A."/>
            <person name="de Vos W.M."/>
            <person name="Smidt H."/>
        </authorList>
    </citation>
    <scope>NUCLEOTIDE SEQUENCE [LARGE SCALE GENOMIC DNA]</scope>
    <source>
        <strain evidence="2">ATCC BAA-835 / DSM 22959 / JCM 33894 / BCRC 81048 / CCUG 64013 / CIP 107961 / Muc</strain>
    </source>
</reference>